<evidence type="ECO:0000313" key="10">
    <source>
        <dbReference type="Proteomes" id="UP000657918"/>
    </source>
</evidence>
<comment type="caution">
    <text evidence="9">The sequence shown here is derived from an EMBL/GenBank/DDBJ whole genome shotgun (WGS) entry which is preliminary data.</text>
</comment>
<name>A0A835N1Z0_9ROSI</name>
<keyword evidence="3 6" id="KW-0238">DNA-binding</keyword>
<reference evidence="9 10" key="1">
    <citation type="submission" date="2020-10" db="EMBL/GenBank/DDBJ databases">
        <title>Plant Genome Project.</title>
        <authorList>
            <person name="Zhang R.-G."/>
        </authorList>
    </citation>
    <scope>NUCLEOTIDE SEQUENCE [LARGE SCALE GENOMIC DNA]</scope>
    <source>
        <strain evidence="9">FAFU-HL-1</strain>
        <tissue evidence="9">Leaf</tissue>
    </source>
</reference>
<dbReference type="AlphaFoldDB" id="A0A835N1Z0"/>
<dbReference type="GO" id="GO:0003680">
    <property type="term" value="F:minor groove of adenine-thymine-rich DNA binding"/>
    <property type="evidence" value="ECO:0007669"/>
    <property type="project" value="UniProtKB-UniRule"/>
</dbReference>
<proteinExistence type="predicted"/>
<evidence type="ECO:0000256" key="5">
    <source>
        <dbReference type="ARBA" id="ARBA00023242"/>
    </source>
</evidence>
<comment type="domain">
    <text evidence="6">The PPC domain mediates interactions between AHL proteins.</text>
</comment>
<dbReference type="PANTHER" id="PTHR31500:SF64">
    <property type="entry name" value="AT-HOOK MOTIF NUCLEAR-LOCALIZED PROTEIN 12-RELATED"/>
    <property type="match status" value="1"/>
</dbReference>
<feature type="compositionally biased region" description="Polar residues" evidence="7">
    <location>
        <begin position="369"/>
        <end position="392"/>
    </location>
</feature>
<feature type="domain" description="PPC" evidence="8">
    <location>
        <begin position="157"/>
        <end position="366"/>
    </location>
</feature>
<keyword evidence="4 6" id="KW-0804">Transcription</keyword>
<evidence type="ECO:0000313" key="9">
    <source>
        <dbReference type="EMBL" id="KAF9685819.1"/>
    </source>
</evidence>
<dbReference type="InterPro" id="IPR039605">
    <property type="entry name" value="AHL"/>
</dbReference>
<evidence type="ECO:0000256" key="3">
    <source>
        <dbReference type="ARBA" id="ARBA00023125"/>
    </source>
</evidence>
<keyword evidence="5 6" id="KW-0539">Nucleus</keyword>
<dbReference type="EMBL" id="JADGMS010000003">
    <property type="protein sequence ID" value="KAF9685819.1"/>
    <property type="molecule type" value="Genomic_DNA"/>
</dbReference>
<dbReference type="SUPFAM" id="SSF117856">
    <property type="entry name" value="AF0104/ALDC/Ptd012-like"/>
    <property type="match status" value="1"/>
</dbReference>
<dbReference type="PANTHER" id="PTHR31500">
    <property type="entry name" value="AT-HOOK MOTIF NUCLEAR-LOCALIZED PROTEIN 9"/>
    <property type="match status" value="1"/>
</dbReference>
<dbReference type="GO" id="GO:0005634">
    <property type="term" value="C:nucleus"/>
    <property type="evidence" value="ECO:0007669"/>
    <property type="project" value="UniProtKB-SubCell"/>
</dbReference>
<organism evidence="9 10">
    <name type="scientific">Salix dunnii</name>
    <dbReference type="NCBI Taxonomy" id="1413687"/>
    <lineage>
        <taxon>Eukaryota</taxon>
        <taxon>Viridiplantae</taxon>
        <taxon>Streptophyta</taxon>
        <taxon>Embryophyta</taxon>
        <taxon>Tracheophyta</taxon>
        <taxon>Spermatophyta</taxon>
        <taxon>Magnoliopsida</taxon>
        <taxon>eudicotyledons</taxon>
        <taxon>Gunneridae</taxon>
        <taxon>Pentapetalae</taxon>
        <taxon>rosids</taxon>
        <taxon>fabids</taxon>
        <taxon>Malpighiales</taxon>
        <taxon>Salicaceae</taxon>
        <taxon>Saliceae</taxon>
        <taxon>Salix</taxon>
    </lineage>
</organism>
<dbReference type="Pfam" id="PF02178">
    <property type="entry name" value="AT_hook"/>
    <property type="match status" value="1"/>
</dbReference>
<feature type="region of interest" description="Disordered" evidence="7">
    <location>
        <begin position="87"/>
        <end position="146"/>
    </location>
</feature>
<dbReference type="OrthoDB" id="1101183at2759"/>
<evidence type="ECO:0000256" key="4">
    <source>
        <dbReference type="ARBA" id="ARBA00023163"/>
    </source>
</evidence>
<dbReference type="Pfam" id="PF03479">
    <property type="entry name" value="PCC"/>
    <property type="match status" value="1"/>
</dbReference>
<feature type="compositionally biased region" description="Low complexity" evidence="7">
    <location>
        <begin position="111"/>
        <end position="126"/>
    </location>
</feature>
<gene>
    <name evidence="9" type="ORF">SADUNF_Sadunf03G0093600</name>
</gene>
<evidence type="ECO:0000259" key="8">
    <source>
        <dbReference type="PROSITE" id="PS51742"/>
    </source>
</evidence>
<sequence>MDGKETMAFPSGSSSYYMHRGSGILGSGSGSGSQHGPLHPPTGFRSLSSPHLASQSNVRPGSSVPAFSIEPPNANFGHGINMAATSEVQVGEPVKKKRGRPRKYGLDGQVSLGLSSLPDKPKPSSGEDSSTSKRNRGRPLGSGRKQQLATLGEWMNSSAGLAFSPHVVSIGVGEDIVSKLLSFSQQRPRAVCILSGSGTVSSVTLRLPASSGPSITYEGSKTPKRSKHLPSLGMLFEIELHFLASMLICFSNGYAMSSWIEVASESLADLMHKKVMPFEGGHLKYCHMFGHIGMFSSYLVAEDGGPRNRTGGISASLSSPDGHVIGGAIAMLIAASPVQVVACSFLYGGSKKDKQVGRPKNKIDPASQLDDNSANLKSATPTSTPQGFTPSLLSVWSGPRAADMRNPHTDIDLTRG</sequence>
<dbReference type="PROSITE" id="PS51742">
    <property type="entry name" value="PPC"/>
    <property type="match status" value="1"/>
</dbReference>
<dbReference type="Gene3D" id="3.30.1330.80">
    <property type="entry name" value="Hypothetical protein, similar to alpha- acetolactate decarboxylase, domain 2"/>
    <property type="match status" value="1"/>
</dbReference>
<dbReference type="InterPro" id="IPR017956">
    <property type="entry name" value="AT_hook_DNA-bd_motif"/>
</dbReference>
<evidence type="ECO:0000256" key="1">
    <source>
        <dbReference type="ARBA" id="ARBA00003687"/>
    </source>
</evidence>
<feature type="compositionally biased region" description="Polar residues" evidence="7">
    <location>
        <begin position="45"/>
        <end position="60"/>
    </location>
</feature>
<feature type="region of interest" description="Disordered" evidence="7">
    <location>
        <begin position="352"/>
        <end position="392"/>
    </location>
</feature>
<feature type="compositionally biased region" description="Gly residues" evidence="7">
    <location>
        <begin position="23"/>
        <end position="33"/>
    </location>
</feature>
<comment type="subcellular location">
    <subcellularLocation>
        <location evidence="6">Nucleus</location>
    </subcellularLocation>
</comment>
<comment type="function">
    <text evidence="1 6">Transcription factor that specifically binds AT-rich DNA sequences related to the nuclear matrix attachment regions (MARs).</text>
</comment>
<accession>A0A835N1Z0</accession>
<feature type="region of interest" description="Disordered" evidence="7">
    <location>
        <begin position="19"/>
        <end position="70"/>
    </location>
</feature>
<dbReference type="InterPro" id="IPR005175">
    <property type="entry name" value="PPC_dom"/>
</dbReference>
<keyword evidence="10" id="KW-1185">Reference proteome</keyword>
<evidence type="ECO:0000256" key="6">
    <source>
        <dbReference type="RuleBase" id="RU367031"/>
    </source>
</evidence>
<dbReference type="Proteomes" id="UP000657918">
    <property type="component" value="Unassembled WGS sequence"/>
</dbReference>
<evidence type="ECO:0000256" key="7">
    <source>
        <dbReference type="SAM" id="MobiDB-lite"/>
    </source>
</evidence>
<keyword evidence="2 6" id="KW-0805">Transcription regulation</keyword>
<dbReference type="CDD" id="cd11378">
    <property type="entry name" value="DUF296"/>
    <property type="match status" value="1"/>
</dbReference>
<protein>
    <recommendedName>
        <fullName evidence="6">AT-hook motif nuclear-localized protein</fullName>
    </recommendedName>
</protein>
<evidence type="ECO:0000256" key="2">
    <source>
        <dbReference type="ARBA" id="ARBA00023015"/>
    </source>
</evidence>